<name>A0ACC2R8V9_9NEOP</name>
<comment type="caution">
    <text evidence="1">The sequence shown here is derived from an EMBL/GenBank/DDBJ whole genome shotgun (WGS) entry which is preliminary data.</text>
</comment>
<organism evidence="1 2">
    <name type="scientific">Mythimna loreyi</name>
    <dbReference type="NCBI Taxonomy" id="667449"/>
    <lineage>
        <taxon>Eukaryota</taxon>
        <taxon>Metazoa</taxon>
        <taxon>Ecdysozoa</taxon>
        <taxon>Arthropoda</taxon>
        <taxon>Hexapoda</taxon>
        <taxon>Insecta</taxon>
        <taxon>Pterygota</taxon>
        <taxon>Neoptera</taxon>
        <taxon>Endopterygota</taxon>
        <taxon>Lepidoptera</taxon>
        <taxon>Glossata</taxon>
        <taxon>Ditrysia</taxon>
        <taxon>Noctuoidea</taxon>
        <taxon>Noctuidae</taxon>
        <taxon>Noctuinae</taxon>
        <taxon>Hadenini</taxon>
        <taxon>Mythimna</taxon>
    </lineage>
</organism>
<sequence length="271" mass="30689">MVSGTLTILLKQIIFILKMLLLQRKILNLKISQPNVFYFRNLYTAPHRFSDLLLVHRDTEENNPNVPFQFTDANMKRIQAIIQHYPVGSERSAISMIMDIVQRQIGWIPISAQHKVAQLLRIPRIRVYEWVTFYSMCKRIYKGKFHVKVCRSLPCMLRGSDVIVRAVEDATCCSIGGTSADALFAVDLVECQGACANAPVIAIEDDYYEDISVYDVYNIIQTLRCGMIPPSGPQNGRYAAEPICGLTSLVNNPPEPGHGIQECLQEKKKKK</sequence>
<reference evidence="1" key="1">
    <citation type="submission" date="2023-03" db="EMBL/GenBank/DDBJ databases">
        <title>Chromosome-level genomes of two armyworms, Mythimna separata and Mythimna loreyi, provide insights into the biosynthesis and reception of sex pheromones.</title>
        <authorList>
            <person name="Zhao H."/>
        </authorList>
    </citation>
    <scope>NUCLEOTIDE SEQUENCE</scope>
    <source>
        <strain evidence="1">BeijingLab</strain>
    </source>
</reference>
<evidence type="ECO:0000313" key="1">
    <source>
        <dbReference type="EMBL" id="KAJ8736303.1"/>
    </source>
</evidence>
<keyword evidence="2" id="KW-1185">Reference proteome</keyword>
<dbReference type="EMBL" id="CM056778">
    <property type="protein sequence ID" value="KAJ8736303.1"/>
    <property type="molecule type" value="Genomic_DNA"/>
</dbReference>
<gene>
    <name evidence="1" type="ORF">PYW08_006959</name>
</gene>
<proteinExistence type="predicted"/>
<protein>
    <submittedName>
        <fullName evidence="1">Uncharacterized protein</fullName>
    </submittedName>
</protein>
<dbReference type="Proteomes" id="UP001231649">
    <property type="component" value="Chromosome 2"/>
</dbReference>
<evidence type="ECO:0000313" key="2">
    <source>
        <dbReference type="Proteomes" id="UP001231649"/>
    </source>
</evidence>
<accession>A0ACC2R8V9</accession>